<keyword evidence="1" id="KW-0472">Membrane</keyword>
<proteinExistence type="predicted"/>
<organism evidence="2 3">
    <name type="scientific">Populus deltoides</name>
    <name type="common">Eastern poplar</name>
    <name type="synonym">Eastern cottonwood</name>
    <dbReference type="NCBI Taxonomy" id="3696"/>
    <lineage>
        <taxon>Eukaryota</taxon>
        <taxon>Viridiplantae</taxon>
        <taxon>Streptophyta</taxon>
        <taxon>Embryophyta</taxon>
        <taxon>Tracheophyta</taxon>
        <taxon>Spermatophyta</taxon>
        <taxon>Magnoliopsida</taxon>
        <taxon>eudicotyledons</taxon>
        <taxon>Gunneridae</taxon>
        <taxon>Pentapetalae</taxon>
        <taxon>rosids</taxon>
        <taxon>fabids</taxon>
        <taxon>Malpighiales</taxon>
        <taxon>Salicaceae</taxon>
        <taxon>Saliceae</taxon>
        <taxon>Populus</taxon>
    </lineage>
</organism>
<evidence type="ECO:0000313" key="3">
    <source>
        <dbReference type="Proteomes" id="UP000807159"/>
    </source>
</evidence>
<feature type="transmembrane region" description="Helical" evidence="1">
    <location>
        <begin position="86"/>
        <end position="106"/>
    </location>
</feature>
<evidence type="ECO:0008006" key="4">
    <source>
        <dbReference type="Google" id="ProtNLM"/>
    </source>
</evidence>
<evidence type="ECO:0000313" key="2">
    <source>
        <dbReference type="EMBL" id="KAH8485473.1"/>
    </source>
</evidence>
<evidence type="ECO:0000256" key="1">
    <source>
        <dbReference type="SAM" id="Phobius"/>
    </source>
</evidence>
<dbReference type="Proteomes" id="UP000807159">
    <property type="component" value="Chromosome 16"/>
</dbReference>
<feature type="transmembrane region" description="Helical" evidence="1">
    <location>
        <begin position="20"/>
        <end position="39"/>
    </location>
</feature>
<feature type="transmembrane region" description="Helical" evidence="1">
    <location>
        <begin position="60"/>
        <end position="80"/>
    </location>
</feature>
<accession>A0A8T2WZ87</accession>
<reference evidence="2" key="1">
    <citation type="journal article" date="2021" name="J. Hered.">
        <title>Genome Assembly of Salicaceae Populus deltoides (Eastern Cottonwood) I-69 Based on Nanopore Sequencing and Hi-C Technologies.</title>
        <authorList>
            <person name="Bai S."/>
            <person name="Wu H."/>
            <person name="Zhang J."/>
            <person name="Pan Z."/>
            <person name="Zhao W."/>
            <person name="Li Z."/>
            <person name="Tong C."/>
        </authorList>
    </citation>
    <scope>NUCLEOTIDE SEQUENCE</scope>
    <source>
        <tissue evidence="2">Leaf</tissue>
    </source>
</reference>
<comment type="caution">
    <text evidence="2">The sequence shown here is derived from an EMBL/GenBank/DDBJ whole genome shotgun (WGS) entry which is preliminary data.</text>
</comment>
<keyword evidence="1" id="KW-1133">Transmembrane helix</keyword>
<protein>
    <recommendedName>
        <fullName evidence="4">Transmembrane protein</fullName>
    </recommendedName>
</protein>
<sequence length="123" mass="13253">MGCVVAVMADGFNGVGVLSLFWAMVMSVVVFGQGGYGLWSSAWWLRLAGDVVADGRRLSGWFLGWLIWRLLLVVVAGRWLMVVRQWLCVVASGRVLAGVVIGLLVVGSVKGRLVVAGWCGEED</sequence>
<name>A0A8T2WZ87_POPDE</name>
<keyword evidence="3" id="KW-1185">Reference proteome</keyword>
<gene>
    <name evidence="2" type="ORF">H0E87_027055</name>
</gene>
<dbReference type="EMBL" id="JACEGQ020000016">
    <property type="protein sequence ID" value="KAH8485473.1"/>
    <property type="molecule type" value="Genomic_DNA"/>
</dbReference>
<dbReference type="AlphaFoldDB" id="A0A8T2WZ87"/>
<keyword evidence="1" id="KW-0812">Transmembrane</keyword>